<dbReference type="EMBL" id="QXFY01000324">
    <property type="protein sequence ID" value="KAE9347949.1"/>
    <property type="molecule type" value="Genomic_DNA"/>
</dbReference>
<dbReference type="Proteomes" id="UP000486351">
    <property type="component" value="Unassembled WGS sequence"/>
</dbReference>
<sequence>MDVIPGNNVSIAVFTDSDYANDPDDSKSLSGYITFLDGNVISYSSRKQGINAQSSTEAEYIAKNEGVKGILWIVGLCEELR</sequence>
<dbReference type="AlphaFoldDB" id="A0A6G0S2B1"/>
<reference evidence="1 2" key="1">
    <citation type="submission" date="2018-09" db="EMBL/GenBank/DDBJ databases">
        <title>Genomic investigation of the strawberry pathogen Phytophthora fragariae indicates pathogenicity is determined by transcriptional variation in three key races.</title>
        <authorList>
            <person name="Adams T.M."/>
            <person name="Armitage A.D."/>
            <person name="Sobczyk M.K."/>
            <person name="Bates H.J."/>
            <person name="Dunwell J.M."/>
            <person name="Nellist C.F."/>
            <person name="Harrison R.J."/>
        </authorList>
    </citation>
    <scope>NUCLEOTIDE SEQUENCE [LARGE SCALE GENOMIC DNA]</scope>
    <source>
        <strain evidence="1 2">NOV-77</strain>
    </source>
</reference>
<evidence type="ECO:0000313" key="2">
    <source>
        <dbReference type="Proteomes" id="UP000486351"/>
    </source>
</evidence>
<dbReference type="PANTHER" id="PTHR11439">
    <property type="entry name" value="GAG-POL-RELATED RETROTRANSPOSON"/>
    <property type="match status" value="1"/>
</dbReference>
<comment type="caution">
    <text evidence="1">The sequence shown here is derived from an EMBL/GenBank/DDBJ whole genome shotgun (WGS) entry which is preliminary data.</text>
</comment>
<evidence type="ECO:0000313" key="1">
    <source>
        <dbReference type="EMBL" id="KAE9347949.1"/>
    </source>
</evidence>
<dbReference type="CDD" id="cd09272">
    <property type="entry name" value="RNase_HI_RT_Ty1"/>
    <property type="match status" value="1"/>
</dbReference>
<proteinExistence type="predicted"/>
<name>A0A6G0S2B1_9STRA</name>
<dbReference type="PANTHER" id="PTHR11439:SF483">
    <property type="entry name" value="PEPTIDE SYNTHASE GLIP-LIKE, PUTATIVE (AFU_ORTHOLOGUE AFUA_3G12920)-RELATED"/>
    <property type="match status" value="1"/>
</dbReference>
<accession>A0A6G0S2B1</accession>
<protein>
    <recommendedName>
        <fullName evidence="3">Reverse transcriptase Ty1/copia-type domain-containing protein</fullName>
    </recommendedName>
</protein>
<organism evidence="1 2">
    <name type="scientific">Phytophthora fragariae</name>
    <dbReference type="NCBI Taxonomy" id="53985"/>
    <lineage>
        <taxon>Eukaryota</taxon>
        <taxon>Sar</taxon>
        <taxon>Stramenopiles</taxon>
        <taxon>Oomycota</taxon>
        <taxon>Peronosporomycetes</taxon>
        <taxon>Peronosporales</taxon>
        <taxon>Peronosporaceae</taxon>
        <taxon>Phytophthora</taxon>
    </lineage>
</organism>
<gene>
    <name evidence="1" type="ORF">PF008_g7577</name>
</gene>
<evidence type="ECO:0008006" key="3">
    <source>
        <dbReference type="Google" id="ProtNLM"/>
    </source>
</evidence>